<dbReference type="Pfam" id="PF00356">
    <property type="entry name" value="LacI"/>
    <property type="match status" value="1"/>
</dbReference>
<dbReference type="EMBL" id="PYLS01000005">
    <property type="protein sequence ID" value="PST83846.1"/>
    <property type="molecule type" value="Genomic_DNA"/>
</dbReference>
<dbReference type="CDD" id="cd01392">
    <property type="entry name" value="HTH_LacI"/>
    <property type="match status" value="1"/>
</dbReference>
<proteinExistence type="predicted"/>
<protein>
    <submittedName>
        <fullName evidence="5">LacI family transcriptional regulator</fullName>
    </submittedName>
</protein>
<evidence type="ECO:0000313" key="6">
    <source>
        <dbReference type="Proteomes" id="UP000240912"/>
    </source>
</evidence>
<dbReference type="Gene3D" id="3.40.50.2300">
    <property type="match status" value="2"/>
</dbReference>
<feature type="domain" description="HTH lacI-type" evidence="4">
    <location>
        <begin position="4"/>
        <end position="58"/>
    </location>
</feature>
<evidence type="ECO:0000256" key="1">
    <source>
        <dbReference type="ARBA" id="ARBA00023015"/>
    </source>
</evidence>
<dbReference type="Pfam" id="PF13377">
    <property type="entry name" value="Peripla_BP_3"/>
    <property type="match status" value="1"/>
</dbReference>
<dbReference type="SMART" id="SM00354">
    <property type="entry name" value="HTH_LACI"/>
    <property type="match status" value="1"/>
</dbReference>
<dbReference type="RefSeq" id="WP_107216112.1">
    <property type="nucleotide sequence ID" value="NZ_KZ686269.1"/>
</dbReference>
<keyword evidence="6" id="KW-1185">Reference proteome</keyword>
<dbReference type="Gene3D" id="1.10.260.40">
    <property type="entry name" value="lambda repressor-like DNA-binding domains"/>
    <property type="match status" value="1"/>
</dbReference>
<gene>
    <name evidence="5" type="ORF">C7T94_12805</name>
</gene>
<comment type="caution">
    <text evidence="5">The sequence shown here is derived from an EMBL/GenBank/DDBJ whole genome shotgun (WGS) entry which is preliminary data.</text>
</comment>
<keyword evidence="2" id="KW-0238">DNA-binding</keyword>
<dbReference type="InterPro" id="IPR046335">
    <property type="entry name" value="LacI/GalR-like_sensor"/>
</dbReference>
<dbReference type="GO" id="GO:0000976">
    <property type="term" value="F:transcription cis-regulatory region binding"/>
    <property type="evidence" value="ECO:0007669"/>
    <property type="project" value="TreeGrafter"/>
</dbReference>
<keyword evidence="3" id="KW-0804">Transcription</keyword>
<dbReference type="PANTHER" id="PTHR30146:SF109">
    <property type="entry name" value="HTH-TYPE TRANSCRIPTIONAL REGULATOR GALS"/>
    <property type="match status" value="1"/>
</dbReference>
<evidence type="ECO:0000259" key="4">
    <source>
        <dbReference type="PROSITE" id="PS50932"/>
    </source>
</evidence>
<dbReference type="CDD" id="cd06267">
    <property type="entry name" value="PBP1_LacI_sugar_binding-like"/>
    <property type="match status" value="1"/>
</dbReference>
<dbReference type="PROSITE" id="PS50932">
    <property type="entry name" value="HTH_LACI_2"/>
    <property type="match status" value="1"/>
</dbReference>
<name>A0A2T3HN44_9SPHI</name>
<dbReference type="PANTHER" id="PTHR30146">
    <property type="entry name" value="LACI-RELATED TRANSCRIPTIONAL REPRESSOR"/>
    <property type="match status" value="1"/>
</dbReference>
<evidence type="ECO:0000313" key="5">
    <source>
        <dbReference type="EMBL" id="PST83846.1"/>
    </source>
</evidence>
<dbReference type="InterPro" id="IPR028082">
    <property type="entry name" value="Peripla_BP_I"/>
</dbReference>
<sequence>MAKIRLKDIAQALGLSVSTVSKALRDSHEIGEDTKRRVLEFAHNHHYFPNRLAKGLKEGRSGTIGVIVCAIDNPFVSGMLEGIDRACQEKGYQIMIMQSKESFLQEQSAIELLLANGIDGLLISPALETTDFSPLLAVQQRGIPVVLFDRISDRIQTHQVGANNFKGAYDATMHLLNKRYKQLAYIHAGTELNFATQRLNGFLTALAERGIPESNYQVAELKINAQTGVPEALARALRKMMRGPARPDAILAGSDQISISCLSILTGMQVKIPQELALIGFSNTRLADVFNPPLSTISQPGEEIGYLAAVRLIGLLTGKAVRQEFETVLMDTQMHIRASSDRLKDLRVSS</sequence>
<dbReference type="SUPFAM" id="SSF47413">
    <property type="entry name" value="lambda repressor-like DNA-binding domains"/>
    <property type="match status" value="1"/>
</dbReference>
<dbReference type="Proteomes" id="UP000240912">
    <property type="component" value="Unassembled WGS sequence"/>
</dbReference>
<reference evidence="5 6" key="1">
    <citation type="submission" date="2018-03" db="EMBL/GenBank/DDBJ databases">
        <authorList>
            <person name="Keele B.F."/>
        </authorList>
    </citation>
    <scope>NUCLEOTIDE SEQUENCE [LARGE SCALE GENOMIC DNA]</scope>
    <source>
        <strain evidence="5 6">YL28-9</strain>
    </source>
</reference>
<dbReference type="SUPFAM" id="SSF53822">
    <property type="entry name" value="Periplasmic binding protein-like I"/>
    <property type="match status" value="1"/>
</dbReference>
<dbReference type="AlphaFoldDB" id="A0A2T3HN44"/>
<accession>A0A2T3HN44</accession>
<organism evidence="5 6">
    <name type="scientific">Pedobacter yulinensis</name>
    <dbReference type="NCBI Taxonomy" id="2126353"/>
    <lineage>
        <taxon>Bacteria</taxon>
        <taxon>Pseudomonadati</taxon>
        <taxon>Bacteroidota</taxon>
        <taxon>Sphingobacteriia</taxon>
        <taxon>Sphingobacteriales</taxon>
        <taxon>Sphingobacteriaceae</taxon>
        <taxon>Pedobacter</taxon>
    </lineage>
</organism>
<evidence type="ECO:0000256" key="2">
    <source>
        <dbReference type="ARBA" id="ARBA00023125"/>
    </source>
</evidence>
<dbReference type="InterPro" id="IPR010982">
    <property type="entry name" value="Lambda_DNA-bd_dom_sf"/>
</dbReference>
<dbReference type="GO" id="GO:0003700">
    <property type="term" value="F:DNA-binding transcription factor activity"/>
    <property type="evidence" value="ECO:0007669"/>
    <property type="project" value="TreeGrafter"/>
</dbReference>
<evidence type="ECO:0000256" key="3">
    <source>
        <dbReference type="ARBA" id="ARBA00023163"/>
    </source>
</evidence>
<keyword evidence="1" id="KW-0805">Transcription regulation</keyword>
<dbReference type="OrthoDB" id="9803256at2"/>
<dbReference type="InterPro" id="IPR000843">
    <property type="entry name" value="HTH_LacI"/>
</dbReference>